<dbReference type="CDD" id="cd06580">
    <property type="entry name" value="TM_PBP1_transp_TpRbsC_like"/>
    <property type="match status" value="1"/>
</dbReference>
<dbReference type="Pfam" id="PF02653">
    <property type="entry name" value="BPD_transp_2"/>
    <property type="match status" value="1"/>
</dbReference>
<dbReference type="KEGG" id="msv:Mesil_0638"/>
<dbReference type="AlphaFoldDB" id="D7BAN3"/>
<feature type="transmembrane region" description="Helical" evidence="6">
    <location>
        <begin position="307"/>
        <end position="326"/>
    </location>
</feature>
<feature type="transmembrane region" description="Helical" evidence="6">
    <location>
        <begin position="46"/>
        <end position="71"/>
    </location>
</feature>
<evidence type="ECO:0000313" key="8">
    <source>
        <dbReference type="Proteomes" id="UP000001916"/>
    </source>
</evidence>
<dbReference type="EMBL" id="CP002042">
    <property type="protein sequence ID" value="ADH62555.1"/>
    <property type="molecule type" value="Genomic_DNA"/>
</dbReference>
<evidence type="ECO:0000313" key="7">
    <source>
        <dbReference type="EMBL" id="ADH62555.1"/>
    </source>
</evidence>
<evidence type="ECO:0000256" key="6">
    <source>
        <dbReference type="SAM" id="Phobius"/>
    </source>
</evidence>
<evidence type="ECO:0000256" key="5">
    <source>
        <dbReference type="ARBA" id="ARBA00023136"/>
    </source>
</evidence>
<dbReference type="STRING" id="526227.Mesil_0638"/>
<sequence>MSLVLLGLMALAPWVVPKREFGGVGYLLTPFGAVNPQNLELPATLGLGWVGAAFWVWVGLMLAASLAFLLLDPRSRSRTLYALGALGVGLFALEAVLFYQAVNAANEAALAGGAPRAPLRRFTLSLGAYLGFFYAVALLLLARLQLPGGKAFLVRYRGAVVPVVSLVLSVLVGALLILVLGRVPGVEGLSLSLREWIALKLDLITFSFQLLFSPIYTLSGWFNSLQQTTPLIFAGLAVAFAFRAGLFNIGGPGQITLGAIFVMIVGVFMPGPGWIVLPLSILAAALGGALWGGLAGWLKARFGANEVVNTIMLNYIAASVLLFFLASNQQRFFNYTFYLPFKAQGFEAKSLELRPEAQLPLMINLLAPGGEFSWALPMALVAGLVVFFFLRRADLGRRLLLTGGAAILGYAVGGLIPGPAVAGNVMRDLAASKLNGSFLLAVGVLILVHYYLLRTVGGYEMRAAGLAPKAAEYAGINLGRKIVLAMLISGALAGLAATHYVQGGVMDEYRLKQSIPVGVGFDGIAVALMGQNTSLGVALAGFLFGVLRTGGLDLSQQLGISRELVTVIISLVVLAIALGGLLPRYFTDPLKAAQVETEAKDEEEALTKTQRAS</sequence>
<feature type="transmembrane region" description="Helical" evidence="6">
    <location>
        <begin position="163"/>
        <end position="183"/>
    </location>
</feature>
<feature type="transmembrane region" description="Helical" evidence="6">
    <location>
        <begin position="399"/>
        <end position="422"/>
    </location>
</feature>
<gene>
    <name evidence="7" type="ordered locus">Mesil_0638</name>
</gene>
<dbReference type="GO" id="GO:0022857">
    <property type="term" value="F:transmembrane transporter activity"/>
    <property type="evidence" value="ECO:0007669"/>
    <property type="project" value="InterPro"/>
</dbReference>
<keyword evidence="4 6" id="KW-1133">Transmembrane helix</keyword>
<reference evidence="7 8" key="1">
    <citation type="journal article" date="2010" name="Stand. Genomic Sci.">
        <title>Complete genome sequence of Meiothermus silvanus type strain (VI-R2).</title>
        <authorList>
            <person name="Sikorski J."/>
            <person name="Tindall B.J."/>
            <person name="Lowry S."/>
            <person name="Lucas S."/>
            <person name="Nolan M."/>
            <person name="Copeland A."/>
            <person name="Glavina Del Rio T."/>
            <person name="Tice H."/>
            <person name="Cheng J.F."/>
            <person name="Han C."/>
            <person name="Pitluck S."/>
            <person name="Liolios K."/>
            <person name="Ivanova N."/>
            <person name="Mavromatis K."/>
            <person name="Mikhailova N."/>
            <person name="Pati A."/>
            <person name="Goodwin L."/>
            <person name="Chen A."/>
            <person name="Palaniappan K."/>
            <person name="Land M."/>
            <person name="Hauser L."/>
            <person name="Chang Y.J."/>
            <person name="Jeffries C.D."/>
            <person name="Rohde M."/>
            <person name="Goker M."/>
            <person name="Woyke T."/>
            <person name="Bristow J."/>
            <person name="Eisen J.A."/>
            <person name="Markowitz V."/>
            <person name="Hugenholtz P."/>
            <person name="Kyrpides N.C."/>
            <person name="Klenk H.P."/>
            <person name="Lapidus A."/>
        </authorList>
    </citation>
    <scope>NUCLEOTIDE SEQUENCE [LARGE SCALE GENOMIC DNA]</scope>
    <source>
        <strain evidence="8">ATCC 700542 / DSM 9946 / VI-R2</strain>
    </source>
</reference>
<dbReference type="GO" id="GO:0005886">
    <property type="term" value="C:plasma membrane"/>
    <property type="evidence" value="ECO:0007669"/>
    <property type="project" value="UniProtKB-SubCell"/>
</dbReference>
<dbReference type="PANTHER" id="PTHR47089:SF1">
    <property type="entry name" value="GUANOSINE ABC TRANSPORTER PERMEASE PROTEIN NUPP"/>
    <property type="match status" value="1"/>
</dbReference>
<protein>
    <submittedName>
        <fullName evidence="7">Inner-membrane translocator</fullName>
    </submittedName>
</protein>
<evidence type="ECO:0000256" key="3">
    <source>
        <dbReference type="ARBA" id="ARBA00022692"/>
    </source>
</evidence>
<dbReference type="PANTHER" id="PTHR47089">
    <property type="entry name" value="ABC TRANSPORTER, PERMEASE PROTEIN"/>
    <property type="match status" value="1"/>
</dbReference>
<feature type="transmembrane region" description="Helical" evidence="6">
    <location>
        <begin position="564"/>
        <end position="582"/>
    </location>
</feature>
<evidence type="ECO:0000256" key="4">
    <source>
        <dbReference type="ARBA" id="ARBA00022989"/>
    </source>
</evidence>
<feature type="transmembrane region" description="Helical" evidence="6">
    <location>
        <begin position="434"/>
        <end position="453"/>
    </location>
</feature>
<keyword evidence="3 6" id="KW-0812">Transmembrane</keyword>
<keyword evidence="2" id="KW-1003">Cell membrane</keyword>
<keyword evidence="5 6" id="KW-0472">Membrane</keyword>
<feature type="transmembrane region" description="Helical" evidence="6">
    <location>
        <begin position="521"/>
        <end position="544"/>
    </location>
</feature>
<evidence type="ECO:0000256" key="2">
    <source>
        <dbReference type="ARBA" id="ARBA00022475"/>
    </source>
</evidence>
<evidence type="ECO:0000256" key="1">
    <source>
        <dbReference type="ARBA" id="ARBA00004651"/>
    </source>
</evidence>
<feature type="transmembrane region" description="Helical" evidence="6">
    <location>
        <begin position="246"/>
        <end position="269"/>
    </location>
</feature>
<keyword evidence="8" id="KW-1185">Reference proteome</keyword>
<dbReference type="HOGENOM" id="CLU_428800_0_0_0"/>
<feature type="transmembrane region" description="Helical" evidence="6">
    <location>
        <begin position="482"/>
        <end position="501"/>
    </location>
</feature>
<feature type="transmembrane region" description="Helical" evidence="6">
    <location>
        <begin position="80"/>
        <end position="102"/>
    </location>
</feature>
<feature type="transmembrane region" description="Helical" evidence="6">
    <location>
        <begin position="122"/>
        <end position="142"/>
    </location>
</feature>
<organism evidence="7 8">
    <name type="scientific">Allomeiothermus silvanus (strain ATCC 700542 / DSM 9946 / NBRC 106475 / NCIMB 13440 / VI-R2)</name>
    <name type="common">Thermus silvanus</name>
    <dbReference type="NCBI Taxonomy" id="526227"/>
    <lineage>
        <taxon>Bacteria</taxon>
        <taxon>Thermotogati</taxon>
        <taxon>Deinococcota</taxon>
        <taxon>Deinococci</taxon>
        <taxon>Thermales</taxon>
        <taxon>Thermaceae</taxon>
        <taxon>Allomeiothermus</taxon>
    </lineage>
</organism>
<proteinExistence type="predicted"/>
<dbReference type="eggNOG" id="COG4603">
    <property type="taxonomic scope" value="Bacteria"/>
</dbReference>
<dbReference type="Proteomes" id="UP000001916">
    <property type="component" value="Chromosome"/>
</dbReference>
<dbReference type="InterPro" id="IPR001851">
    <property type="entry name" value="ABC_transp_permease"/>
</dbReference>
<feature type="transmembrane region" description="Helical" evidence="6">
    <location>
        <begin position="203"/>
        <end position="225"/>
    </location>
</feature>
<comment type="subcellular location">
    <subcellularLocation>
        <location evidence="1">Cell membrane</location>
        <topology evidence="1">Multi-pass membrane protein</topology>
    </subcellularLocation>
</comment>
<name>D7BAN3_ALLS1</name>
<feature type="transmembrane region" description="Helical" evidence="6">
    <location>
        <begin position="275"/>
        <end position="295"/>
    </location>
</feature>
<accession>D7BAN3</accession>
<feature type="transmembrane region" description="Helical" evidence="6">
    <location>
        <begin position="372"/>
        <end position="390"/>
    </location>
</feature>